<protein>
    <recommendedName>
        <fullName evidence="2">DUF4276 family protein</fullName>
    </recommendedName>
</protein>
<reference evidence="1" key="1">
    <citation type="submission" date="2019-03" db="EMBL/GenBank/DDBJ databases">
        <title>Single cell metagenomics reveals metabolic interactions within the superorganism composed of flagellate Streblomastix strix and complex community of Bacteroidetes bacteria on its surface.</title>
        <authorList>
            <person name="Treitli S.C."/>
            <person name="Kolisko M."/>
            <person name="Husnik F."/>
            <person name="Keeling P."/>
            <person name="Hampl V."/>
        </authorList>
    </citation>
    <scope>NUCLEOTIDE SEQUENCE</scope>
    <source>
        <strain evidence="1">STM</strain>
    </source>
</reference>
<evidence type="ECO:0000313" key="1">
    <source>
        <dbReference type="EMBL" id="KAA6320020.1"/>
    </source>
</evidence>
<accession>A0A5J4QG22</accession>
<dbReference type="InterPro" id="IPR025455">
    <property type="entry name" value="DUF4276"/>
</dbReference>
<proteinExistence type="predicted"/>
<gene>
    <name evidence="1" type="ORF">EZS27_030152</name>
</gene>
<evidence type="ECO:0008006" key="2">
    <source>
        <dbReference type="Google" id="ProtNLM"/>
    </source>
</evidence>
<dbReference type="AlphaFoldDB" id="A0A5J4QG22"/>
<dbReference type="EMBL" id="SNRY01003707">
    <property type="protein sequence ID" value="KAA6320020.1"/>
    <property type="molecule type" value="Genomic_DNA"/>
</dbReference>
<dbReference type="Pfam" id="PF14103">
    <property type="entry name" value="DUF4276"/>
    <property type="match status" value="1"/>
</dbReference>
<organism evidence="1">
    <name type="scientific">termite gut metagenome</name>
    <dbReference type="NCBI Taxonomy" id="433724"/>
    <lineage>
        <taxon>unclassified sequences</taxon>
        <taxon>metagenomes</taxon>
        <taxon>organismal metagenomes</taxon>
    </lineage>
</organism>
<sequence length="230" mass="26968">MKTLNIVVEGSTEEFFVKDVLVKHFQMFDTFVYCRKIRTGWDNMNNKPAKGGLLKYSKFRNDVIRWIEEDRSRENTFYSSFIDLYAFPKDDKSPYSTQIQNISNPYDKVKVLEEAIETDINNSAFIPYVQLHEFETFLLVSPDKLLSMYPNKITYIERLKKEIVGLNPEEINETPQNAPSKRIIKHIPEYEAQKSQVGSLVAGDIGFDELRNKCPHFNDWISRLEITLKH</sequence>
<name>A0A5J4QG22_9ZZZZ</name>
<comment type="caution">
    <text evidence="1">The sequence shown here is derived from an EMBL/GenBank/DDBJ whole genome shotgun (WGS) entry which is preliminary data.</text>
</comment>